<keyword evidence="7" id="KW-0479">Metal-binding</keyword>
<dbReference type="GO" id="GO:0051538">
    <property type="term" value="F:3 iron, 4 sulfur cluster binding"/>
    <property type="evidence" value="ECO:0007669"/>
    <property type="project" value="UniProtKB-KW"/>
</dbReference>
<dbReference type="SUPFAM" id="SSF56235">
    <property type="entry name" value="N-terminal nucleophile aminohydrolases (Ntn hydrolases)"/>
    <property type="match status" value="1"/>
</dbReference>
<evidence type="ECO:0000256" key="2">
    <source>
        <dbReference type="ARBA" id="ARBA00001927"/>
    </source>
</evidence>
<dbReference type="InterPro" id="IPR029055">
    <property type="entry name" value="Ntn_hydrolases_N"/>
</dbReference>
<keyword evidence="13" id="KW-0003">3Fe-4S</keyword>
<accession>A0A8E1W905</accession>
<evidence type="ECO:0000256" key="8">
    <source>
        <dbReference type="ARBA" id="ARBA00022962"/>
    </source>
</evidence>
<comment type="pathway">
    <text evidence="14">Amino-acid biosynthesis.</text>
</comment>
<evidence type="ECO:0000256" key="5">
    <source>
        <dbReference type="ARBA" id="ARBA00022630"/>
    </source>
</evidence>
<sequence length="492" mass="53688">MIFSAIPGKQGLYDPDTEQDSCGVAMVADVQGRRTHGIVTDGLAALTNLDHRGAAGAEPTSGDGAGILLQLPDELLRAEAGFPLPEAGAYAAGIAFLPSDDEQRRKAIGLTERIAAEEGLTVLGWREVPVDADGAEIGPTARSVMPRFSMLFVSSPHGETGLELDRLAFCLRKRVEHESLASGCGTYFPSLSARTIVYKGMLTPEQLPRFFPDLRDSRLASAIALVHSRFSTNTFPSWPLAHPFRFVAHNGEINTIRGNRNRMRAREALLESDVIPGDLSRLYPICSADASDSASFDEVLELLHLAGRSLPHAVLMMIPEAWENHTTMDPERRAFYQFHASLMEPWDGPACVTFTDGTLVGAVLDRNGLRPARWWRTADDRVVLASEAGVLDVAPEDVVAKGRLQPGRMFLVDTAAGRIVDDEEVKSALARKQQYSDWLHAGLLKIAELPDRDHVVQSHDSVLRRQLAFGYTEEELKILLAPMAANGAEPIG</sequence>
<evidence type="ECO:0000256" key="11">
    <source>
        <dbReference type="ARBA" id="ARBA00023014"/>
    </source>
</evidence>
<dbReference type="Pfam" id="PF00310">
    <property type="entry name" value="GATase_2"/>
    <property type="match status" value="1"/>
</dbReference>
<dbReference type="GO" id="GO:0006537">
    <property type="term" value="P:glutamate biosynthetic process"/>
    <property type="evidence" value="ECO:0007669"/>
    <property type="project" value="UniProtKB-KW"/>
</dbReference>
<keyword evidence="9" id="KW-0560">Oxidoreductase</keyword>
<keyword evidence="8" id="KW-0315">Glutamine amidotransferase</keyword>
<dbReference type="InterPro" id="IPR017932">
    <property type="entry name" value="GATase_2_dom"/>
</dbReference>
<dbReference type="Gene3D" id="3.60.20.10">
    <property type="entry name" value="Glutamine Phosphoribosylpyrophosphate, subunit 1, domain 1"/>
    <property type="match status" value="1"/>
</dbReference>
<dbReference type="InterPro" id="IPR013785">
    <property type="entry name" value="Aldolase_TIM"/>
</dbReference>
<keyword evidence="4" id="KW-0028">Amino-acid biosynthesis</keyword>
<evidence type="ECO:0000256" key="3">
    <source>
        <dbReference type="ARBA" id="ARBA00009716"/>
    </source>
</evidence>
<evidence type="ECO:0000256" key="1">
    <source>
        <dbReference type="ARBA" id="ARBA00001917"/>
    </source>
</evidence>
<dbReference type="InterPro" id="IPR050711">
    <property type="entry name" value="ET-N_metabolism_enzyme"/>
</dbReference>
<dbReference type="GO" id="GO:0046872">
    <property type="term" value="F:metal ion binding"/>
    <property type="evidence" value="ECO:0007669"/>
    <property type="project" value="UniProtKB-KW"/>
</dbReference>
<dbReference type="CDD" id="cd00713">
    <property type="entry name" value="GltS"/>
    <property type="match status" value="1"/>
</dbReference>
<keyword evidence="11" id="KW-0411">Iron-sulfur</keyword>
<protein>
    <submittedName>
        <fullName evidence="16">Glutamate synthase subunit alpha</fullName>
    </submittedName>
</protein>
<comment type="caution">
    <text evidence="16">The sequence shown here is derived from an EMBL/GenBank/DDBJ whole genome shotgun (WGS) entry which is preliminary data.</text>
</comment>
<evidence type="ECO:0000256" key="10">
    <source>
        <dbReference type="ARBA" id="ARBA00023004"/>
    </source>
</evidence>
<evidence type="ECO:0000313" key="17">
    <source>
        <dbReference type="Proteomes" id="UP000550260"/>
    </source>
</evidence>
<dbReference type="FunFam" id="3.60.20.10:FF:000001">
    <property type="entry name" value="Glutamate synthase, large subunit"/>
    <property type="match status" value="1"/>
</dbReference>
<evidence type="ECO:0000256" key="13">
    <source>
        <dbReference type="ARBA" id="ARBA00023291"/>
    </source>
</evidence>
<comment type="cofactor">
    <cofactor evidence="1">
        <name>FMN</name>
        <dbReference type="ChEBI" id="CHEBI:58210"/>
    </cofactor>
</comment>
<evidence type="ECO:0000259" key="15">
    <source>
        <dbReference type="PROSITE" id="PS51278"/>
    </source>
</evidence>
<organism evidence="16 17">
    <name type="scientific">Amycolatopsis echigonensis</name>
    <dbReference type="NCBI Taxonomy" id="2576905"/>
    <lineage>
        <taxon>Bacteria</taxon>
        <taxon>Bacillati</taxon>
        <taxon>Actinomycetota</taxon>
        <taxon>Actinomycetes</taxon>
        <taxon>Pseudonocardiales</taxon>
        <taxon>Pseudonocardiaceae</taxon>
        <taxon>Amycolatopsis</taxon>
    </lineage>
</organism>
<keyword evidence="10" id="KW-0408">Iron</keyword>
<keyword evidence="5" id="KW-0285">Flavoprotein</keyword>
<dbReference type="GO" id="GO:0019676">
    <property type="term" value="P:ammonia assimilation cycle"/>
    <property type="evidence" value="ECO:0007669"/>
    <property type="project" value="TreeGrafter"/>
</dbReference>
<evidence type="ECO:0000256" key="14">
    <source>
        <dbReference type="ARBA" id="ARBA00029440"/>
    </source>
</evidence>
<keyword evidence="6" id="KW-0288">FMN</keyword>
<comment type="cofactor">
    <cofactor evidence="2">
        <name>[3Fe-4S] cluster</name>
        <dbReference type="ChEBI" id="CHEBI:21137"/>
    </cofactor>
</comment>
<keyword evidence="12" id="KW-0314">Glutamate biosynthesis</keyword>
<dbReference type="PANTHER" id="PTHR11938:SF133">
    <property type="entry name" value="GLUTAMATE SYNTHASE (NADH)"/>
    <property type="match status" value="1"/>
</dbReference>
<dbReference type="EMBL" id="JACJHR010000115">
    <property type="protein sequence ID" value="MBB2505670.1"/>
    <property type="molecule type" value="Genomic_DNA"/>
</dbReference>
<reference evidence="16 17" key="1">
    <citation type="submission" date="2020-08" db="EMBL/GenBank/DDBJ databases">
        <title>Amycolatopsis echigonensis JCM 21831.</title>
        <authorList>
            <person name="Tedsree N."/>
            <person name="Kuncharoen N."/>
            <person name="Likhitwitayawuid K."/>
            <person name="Tanasupawat S."/>
        </authorList>
    </citation>
    <scope>NUCLEOTIDE SEQUENCE [LARGE SCALE GENOMIC DNA]</scope>
    <source>
        <strain evidence="16 17">JCM 21831</strain>
    </source>
</reference>
<proteinExistence type="inferred from homology"/>
<evidence type="ECO:0000256" key="9">
    <source>
        <dbReference type="ARBA" id="ARBA00023002"/>
    </source>
</evidence>
<dbReference type="PANTHER" id="PTHR11938">
    <property type="entry name" value="FAD NADPH DEHYDROGENASE/OXIDOREDUCTASE"/>
    <property type="match status" value="1"/>
</dbReference>
<dbReference type="Proteomes" id="UP000550260">
    <property type="component" value="Unassembled WGS sequence"/>
</dbReference>
<evidence type="ECO:0000256" key="4">
    <source>
        <dbReference type="ARBA" id="ARBA00022605"/>
    </source>
</evidence>
<comment type="similarity">
    <text evidence="3">Belongs to the glutamate synthase family.</text>
</comment>
<evidence type="ECO:0000256" key="12">
    <source>
        <dbReference type="ARBA" id="ARBA00023164"/>
    </source>
</evidence>
<dbReference type="PROSITE" id="PS51278">
    <property type="entry name" value="GATASE_TYPE_2"/>
    <property type="match status" value="1"/>
</dbReference>
<name>A0A8E1W905_9PSEU</name>
<gene>
    <name evidence="16" type="ORF">H5411_41945</name>
</gene>
<dbReference type="GO" id="GO:0015930">
    <property type="term" value="F:glutamate synthase activity"/>
    <property type="evidence" value="ECO:0007669"/>
    <property type="project" value="TreeGrafter"/>
</dbReference>
<evidence type="ECO:0000256" key="7">
    <source>
        <dbReference type="ARBA" id="ARBA00022723"/>
    </source>
</evidence>
<evidence type="ECO:0000313" key="16">
    <source>
        <dbReference type="EMBL" id="MBB2505670.1"/>
    </source>
</evidence>
<feature type="non-terminal residue" evidence="16">
    <location>
        <position position="492"/>
    </location>
</feature>
<feature type="domain" description="Glutamine amidotransferase type-2" evidence="15">
    <location>
        <begin position="22"/>
        <end position="415"/>
    </location>
</feature>
<dbReference type="Gene3D" id="3.20.20.70">
    <property type="entry name" value="Aldolase class I"/>
    <property type="match status" value="1"/>
</dbReference>
<dbReference type="AlphaFoldDB" id="A0A8E1W905"/>
<evidence type="ECO:0000256" key="6">
    <source>
        <dbReference type="ARBA" id="ARBA00022643"/>
    </source>
</evidence>